<dbReference type="NCBIfam" id="TIGR03011">
    <property type="entry name" value="sulf_tusB_dsrH"/>
    <property type="match status" value="1"/>
</dbReference>
<reference evidence="2" key="1">
    <citation type="submission" date="2016-10" db="EMBL/GenBank/DDBJ databases">
        <authorList>
            <person name="Varghese N."/>
            <person name="Submissions S."/>
        </authorList>
    </citation>
    <scope>NUCLEOTIDE SEQUENCE [LARGE SCALE GENOMIC DNA]</scope>
    <source>
        <strain evidence="2">CGMCC 1.7062</strain>
    </source>
</reference>
<proteinExistence type="predicted"/>
<dbReference type="AlphaFoldDB" id="A0A1H6CKC8"/>
<dbReference type="RefSeq" id="WP_103882623.1">
    <property type="nucleotide sequence ID" value="NZ_FNVG01000041.1"/>
</dbReference>
<dbReference type="Pfam" id="PF04077">
    <property type="entry name" value="DsrH"/>
    <property type="match status" value="1"/>
</dbReference>
<protein>
    <submittedName>
        <fullName evidence="1">tRNA 2-thiouridine synthesizing protein B</fullName>
    </submittedName>
</protein>
<evidence type="ECO:0000313" key="1">
    <source>
        <dbReference type="EMBL" id="SEG72876.1"/>
    </source>
</evidence>
<dbReference type="OrthoDB" id="9795117at2"/>
<dbReference type="GO" id="GO:0002143">
    <property type="term" value="P:tRNA wobble position uridine thiolation"/>
    <property type="evidence" value="ECO:0007669"/>
    <property type="project" value="InterPro"/>
</dbReference>
<dbReference type="SUPFAM" id="SSF75169">
    <property type="entry name" value="DsrEFH-like"/>
    <property type="match status" value="1"/>
</dbReference>
<organism evidence="1 2">
    <name type="scientific">Vibrio hangzhouensis</name>
    <dbReference type="NCBI Taxonomy" id="462991"/>
    <lineage>
        <taxon>Bacteria</taxon>
        <taxon>Pseudomonadati</taxon>
        <taxon>Pseudomonadota</taxon>
        <taxon>Gammaproteobacteria</taxon>
        <taxon>Vibrionales</taxon>
        <taxon>Vibrionaceae</taxon>
        <taxon>Vibrio</taxon>
    </lineage>
</organism>
<dbReference type="Proteomes" id="UP000236721">
    <property type="component" value="Unassembled WGS sequence"/>
</dbReference>
<gene>
    <name evidence="1" type="ORF">SAMN04488244_14122</name>
</gene>
<keyword evidence="2" id="KW-1185">Reference proteome</keyword>
<dbReference type="PANTHER" id="PTHR37526:SF1">
    <property type="entry name" value="PROTEIN TUSB"/>
    <property type="match status" value="1"/>
</dbReference>
<evidence type="ECO:0000313" key="2">
    <source>
        <dbReference type="Proteomes" id="UP000236721"/>
    </source>
</evidence>
<dbReference type="PANTHER" id="PTHR37526">
    <property type="entry name" value="PROTEIN TUSB"/>
    <property type="match status" value="1"/>
</dbReference>
<dbReference type="InterPro" id="IPR027396">
    <property type="entry name" value="DsrEFH-like"/>
</dbReference>
<dbReference type="Gene3D" id="3.40.1260.10">
    <property type="entry name" value="DsrEFH-like"/>
    <property type="match status" value="1"/>
</dbReference>
<name>A0A1H6CKC8_9VIBR</name>
<accession>A0A1H6CKC8</accession>
<sequence length="87" mass="9866">MLHIIKSETGYQSARQYLNQGDDVLLIESASYIPTTTELDDRCGHYSLKEDLVARGLSIESTERTQVVDFNGFVDLTERHVASTTWE</sequence>
<dbReference type="EMBL" id="FNVG01000041">
    <property type="protein sequence ID" value="SEG72876.1"/>
    <property type="molecule type" value="Genomic_DNA"/>
</dbReference>
<dbReference type="GO" id="GO:1990228">
    <property type="term" value="C:sulfurtransferase complex"/>
    <property type="evidence" value="ECO:0007669"/>
    <property type="project" value="TreeGrafter"/>
</dbReference>
<dbReference type="InterPro" id="IPR007215">
    <property type="entry name" value="Sulphur_relay_TusB/DsrH"/>
</dbReference>